<dbReference type="SUPFAM" id="SSF49764">
    <property type="entry name" value="HSP20-like chaperones"/>
    <property type="match status" value="2"/>
</dbReference>
<sequence length="296" mass="34383">MAFFPIYHYRRHTNPNDRYFGDQLDFFDPWHDLNTSPTTVLVAPNTFLWINEPQRSSHAQAAGKHSNQIPKAPNLEKFRVQLNVVGFNPETIKTKVENGKVIVEAKQEERQPDGDYNIRELRKSYPLPEHADVNRLASYVTPNKVLVIEVPIHNPEVERRRDKAKKNTQDLAQFGQHRDSLFDYGSFLHGSDFQPRIVDKGDNQKQLEMSIEMKNYKPDEIKVSVKNNELLVKGERRHANDNSFERSFFFKSTTLPPGTQVEQLKSQLTDDGQLKIEVPYVEQKQPTKSIQQQQQT</sequence>
<organism evidence="4 6">
    <name type="scientific">Rotaria socialis</name>
    <dbReference type="NCBI Taxonomy" id="392032"/>
    <lineage>
        <taxon>Eukaryota</taxon>
        <taxon>Metazoa</taxon>
        <taxon>Spiralia</taxon>
        <taxon>Gnathifera</taxon>
        <taxon>Rotifera</taxon>
        <taxon>Eurotatoria</taxon>
        <taxon>Bdelloidea</taxon>
        <taxon>Philodinida</taxon>
        <taxon>Philodinidae</taxon>
        <taxon>Rotaria</taxon>
    </lineage>
</organism>
<dbReference type="EMBL" id="CAJOBO010003322">
    <property type="protein sequence ID" value="CAF4488612.1"/>
    <property type="molecule type" value="Genomic_DNA"/>
</dbReference>
<dbReference type="GO" id="GO:0005634">
    <property type="term" value="C:nucleus"/>
    <property type="evidence" value="ECO:0007669"/>
    <property type="project" value="TreeGrafter"/>
</dbReference>
<gene>
    <name evidence="5" type="ORF">HFQ381_LOCUS26845</name>
    <name evidence="4" type="ORF">LUA448_LOCUS29955</name>
</gene>
<dbReference type="GO" id="GO:0005737">
    <property type="term" value="C:cytoplasm"/>
    <property type="evidence" value="ECO:0007669"/>
    <property type="project" value="TreeGrafter"/>
</dbReference>
<protein>
    <recommendedName>
        <fullName evidence="3">SHSP domain-containing protein</fullName>
    </recommendedName>
</protein>
<dbReference type="InterPro" id="IPR008978">
    <property type="entry name" value="HSP20-like_chaperone"/>
</dbReference>
<reference evidence="4" key="1">
    <citation type="submission" date="2021-02" db="EMBL/GenBank/DDBJ databases">
        <authorList>
            <person name="Nowell W R."/>
        </authorList>
    </citation>
    <scope>NUCLEOTIDE SEQUENCE</scope>
</reference>
<feature type="domain" description="SHSP" evidence="3">
    <location>
        <begin position="188"/>
        <end position="295"/>
    </location>
</feature>
<dbReference type="PANTHER" id="PTHR45640:SF26">
    <property type="entry name" value="RE23625P"/>
    <property type="match status" value="1"/>
</dbReference>
<dbReference type="InterPro" id="IPR001436">
    <property type="entry name" value="Alpha-crystallin/sHSP_animal"/>
</dbReference>
<name>A0A818MMA9_9BILA</name>
<comment type="similarity">
    <text evidence="1 2">Belongs to the small heat shock protein (HSP20) family.</text>
</comment>
<dbReference type="Gene3D" id="2.60.40.790">
    <property type="match status" value="2"/>
</dbReference>
<evidence type="ECO:0000256" key="2">
    <source>
        <dbReference type="RuleBase" id="RU003616"/>
    </source>
</evidence>
<dbReference type="AlphaFoldDB" id="A0A818MMA9"/>
<dbReference type="Proteomes" id="UP000663851">
    <property type="component" value="Unassembled WGS sequence"/>
</dbReference>
<dbReference type="PANTHER" id="PTHR45640">
    <property type="entry name" value="HEAT SHOCK PROTEIN HSP-12.2-RELATED"/>
    <property type="match status" value="1"/>
</dbReference>
<evidence type="ECO:0000256" key="1">
    <source>
        <dbReference type="PROSITE-ProRule" id="PRU00285"/>
    </source>
</evidence>
<evidence type="ECO:0000313" key="5">
    <source>
        <dbReference type="EMBL" id="CAF4488612.1"/>
    </source>
</evidence>
<accession>A0A818MMA9</accession>
<dbReference type="GO" id="GO:0051082">
    <property type="term" value="F:unfolded protein binding"/>
    <property type="evidence" value="ECO:0007669"/>
    <property type="project" value="TreeGrafter"/>
</dbReference>
<dbReference type="InterPro" id="IPR002068">
    <property type="entry name" value="A-crystallin/Hsp20_dom"/>
</dbReference>
<dbReference type="GO" id="GO:0042026">
    <property type="term" value="P:protein refolding"/>
    <property type="evidence" value="ECO:0007669"/>
    <property type="project" value="TreeGrafter"/>
</dbReference>
<evidence type="ECO:0000259" key="3">
    <source>
        <dbReference type="PROSITE" id="PS01031"/>
    </source>
</evidence>
<evidence type="ECO:0000313" key="4">
    <source>
        <dbReference type="EMBL" id="CAF3591310.1"/>
    </source>
</evidence>
<evidence type="ECO:0000313" key="6">
    <source>
        <dbReference type="Proteomes" id="UP000663833"/>
    </source>
</evidence>
<comment type="caution">
    <text evidence="4">The sequence shown here is derived from an EMBL/GenBank/DDBJ whole genome shotgun (WGS) entry which is preliminary data.</text>
</comment>
<dbReference type="CDD" id="cd06526">
    <property type="entry name" value="metazoan_ACD"/>
    <property type="match status" value="2"/>
</dbReference>
<feature type="domain" description="SHSP" evidence="3">
    <location>
        <begin position="60"/>
        <end position="167"/>
    </location>
</feature>
<dbReference type="PROSITE" id="PS01031">
    <property type="entry name" value="SHSP"/>
    <property type="match status" value="2"/>
</dbReference>
<proteinExistence type="inferred from homology"/>
<dbReference type="Proteomes" id="UP000663833">
    <property type="component" value="Unassembled WGS sequence"/>
</dbReference>
<dbReference type="EMBL" id="CAJNYD010004341">
    <property type="protein sequence ID" value="CAF3591310.1"/>
    <property type="molecule type" value="Genomic_DNA"/>
</dbReference>
<dbReference type="GO" id="GO:0009408">
    <property type="term" value="P:response to heat"/>
    <property type="evidence" value="ECO:0007669"/>
    <property type="project" value="TreeGrafter"/>
</dbReference>
<dbReference type="Pfam" id="PF00011">
    <property type="entry name" value="HSP20"/>
    <property type="match status" value="2"/>
</dbReference>